<dbReference type="PANTHER" id="PTHR18968">
    <property type="entry name" value="THIAMINE PYROPHOSPHATE ENZYMES"/>
    <property type="match status" value="1"/>
</dbReference>
<dbReference type="Proteomes" id="UP001634747">
    <property type="component" value="Unassembled WGS sequence"/>
</dbReference>
<protein>
    <submittedName>
        <fullName evidence="7">Thiamine pyrophosphate-binding protein</fullName>
    </submittedName>
</protein>
<evidence type="ECO:0000259" key="6">
    <source>
        <dbReference type="Pfam" id="PF02776"/>
    </source>
</evidence>
<comment type="caution">
    <text evidence="7">The sequence shown here is derived from an EMBL/GenBank/DDBJ whole genome shotgun (WGS) entry which is preliminary data.</text>
</comment>
<keyword evidence="2 3" id="KW-0786">Thiamine pyrophosphate</keyword>
<accession>A0ABW9KKM2</accession>
<evidence type="ECO:0000313" key="7">
    <source>
        <dbReference type="EMBL" id="MFN2975506.1"/>
    </source>
</evidence>
<dbReference type="SUPFAM" id="SSF52467">
    <property type="entry name" value="DHS-like NAD/FAD-binding domain"/>
    <property type="match status" value="1"/>
</dbReference>
<dbReference type="InterPro" id="IPR012001">
    <property type="entry name" value="Thiamin_PyroP_enz_TPP-bd_dom"/>
</dbReference>
<feature type="domain" description="Thiamine pyrophosphate enzyme N-terminal TPP-binding" evidence="6">
    <location>
        <begin position="4"/>
        <end position="123"/>
    </location>
</feature>
<feature type="domain" description="Thiamine pyrophosphate enzyme central" evidence="4">
    <location>
        <begin position="201"/>
        <end position="337"/>
    </location>
</feature>
<evidence type="ECO:0000259" key="5">
    <source>
        <dbReference type="Pfam" id="PF02775"/>
    </source>
</evidence>
<proteinExistence type="inferred from homology"/>
<comment type="similarity">
    <text evidence="1 3">Belongs to the TPP enzyme family.</text>
</comment>
<dbReference type="Pfam" id="PF02775">
    <property type="entry name" value="TPP_enzyme_C"/>
    <property type="match status" value="1"/>
</dbReference>
<dbReference type="CDD" id="cd07035">
    <property type="entry name" value="TPP_PYR_POX_like"/>
    <property type="match status" value="1"/>
</dbReference>
<name>A0ABW9KKM2_9BACT</name>
<reference evidence="7 8" key="1">
    <citation type="submission" date="2024-12" db="EMBL/GenBank/DDBJ databases">
        <authorList>
            <person name="Lee Y."/>
        </authorList>
    </citation>
    <scope>NUCLEOTIDE SEQUENCE [LARGE SCALE GENOMIC DNA]</scope>
    <source>
        <strain evidence="7 8">03SUJ4</strain>
    </source>
</reference>
<evidence type="ECO:0000256" key="3">
    <source>
        <dbReference type="RuleBase" id="RU362132"/>
    </source>
</evidence>
<dbReference type="InterPro" id="IPR012000">
    <property type="entry name" value="Thiamin_PyroP_enz_cen_dom"/>
</dbReference>
<dbReference type="RefSeq" id="WP_263412970.1">
    <property type="nucleotide sequence ID" value="NZ_BAABBH010000001.1"/>
</dbReference>
<evidence type="ECO:0000256" key="1">
    <source>
        <dbReference type="ARBA" id="ARBA00007812"/>
    </source>
</evidence>
<keyword evidence="8" id="KW-1185">Reference proteome</keyword>
<dbReference type="InterPro" id="IPR029035">
    <property type="entry name" value="DHS-like_NAD/FAD-binding_dom"/>
</dbReference>
<organism evidence="7 8">
    <name type="scientific">Terriglobus aquaticus</name>
    <dbReference type="NCBI Taxonomy" id="940139"/>
    <lineage>
        <taxon>Bacteria</taxon>
        <taxon>Pseudomonadati</taxon>
        <taxon>Acidobacteriota</taxon>
        <taxon>Terriglobia</taxon>
        <taxon>Terriglobales</taxon>
        <taxon>Acidobacteriaceae</taxon>
        <taxon>Terriglobus</taxon>
    </lineage>
</organism>
<dbReference type="InterPro" id="IPR045229">
    <property type="entry name" value="TPP_enz"/>
</dbReference>
<evidence type="ECO:0000259" key="4">
    <source>
        <dbReference type="Pfam" id="PF00205"/>
    </source>
</evidence>
<evidence type="ECO:0000256" key="2">
    <source>
        <dbReference type="ARBA" id="ARBA00023052"/>
    </source>
</evidence>
<dbReference type="SUPFAM" id="SSF52518">
    <property type="entry name" value="Thiamin diphosphate-binding fold (THDP-binding)"/>
    <property type="match status" value="2"/>
</dbReference>
<dbReference type="Pfam" id="PF02776">
    <property type="entry name" value="TPP_enzyme_N"/>
    <property type="match status" value="1"/>
</dbReference>
<dbReference type="PANTHER" id="PTHR18968:SF142">
    <property type="entry name" value="ACETOLACTATE SYNTHASE"/>
    <property type="match status" value="1"/>
</dbReference>
<dbReference type="InterPro" id="IPR011766">
    <property type="entry name" value="TPP_enzyme_TPP-bd"/>
</dbReference>
<sequence>MSTKYSDLMAEWLVQLGYTHCFYLAGGNIMHLLESCSHRFTCVPIVHEVAAGVAAEYLTEISDGARAFALVTAGPGMTNLITALAGAFLESHELLVLGGQVKVADLNRGDVRQRGIQEVDGVAIAGPVSVKSVLMEKIIDQRTFNAWTQAGSSGRKGPVFVEVPLDLQGAPVDEAELTNASKDGKAVVELPALPTPSADQIAKLKAMLAEAKRPVVLLGGGVDRAVAEQLMPSLERTRLPLMVTWNGMDRVPSEHPYYFGRPNTWGQRSANILQQQADLVIALGTRLGLQQTGFNWQQYVPVGKLVQVEIDARELAKGHPRVDMPIHGDANAVLRELATVQPGDWDEWLEFCRMVRSEVPLLDPENKVQEPYLSSFVFNHTLSSLCDENDIVIPCSSGGAFTSAMQVWNLKRGQRSQTNKSLASMGYGLSAAIGAAIGMRPRRTILMEGDGGFSQNLQELGTVRAQKLKLKIFLNDDHGYASIRMSQINYFKGHYVGCDIETGLGLPDWHQLFPAYSIPVMTLQPGFENDPLFLERFHSDGPAAFLVNIDPKQTYWPKITSRITEAGSMESNPLHFMSPDLPPETAAKVFRYLAADPVTKVTA</sequence>
<dbReference type="CDD" id="cd00568">
    <property type="entry name" value="TPP_enzymes"/>
    <property type="match status" value="1"/>
</dbReference>
<dbReference type="Gene3D" id="3.40.50.970">
    <property type="match status" value="2"/>
</dbReference>
<evidence type="ECO:0000313" key="8">
    <source>
        <dbReference type="Proteomes" id="UP001634747"/>
    </source>
</evidence>
<gene>
    <name evidence="7" type="ORF">ACK2TP_07005</name>
</gene>
<dbReference type="InterPro" id="IPR029061">
    <property type="entry name" value="THDP-binding"/>
</dbReference>
<dbReference type="Pfam" id="PF00205">
    <property type="entry name" value="TPP_enzyme_M"/>
    <property type="match status" value="1"/>
</dbReference>
<dbReference type="EMBL" id="JBJYXY010000001">
    <property type="protein sequence ID" value="MFN2975506.1"/>
    <property type="molecule type" value="Genomic_DNA"/>
</dbReference>
<feature type="domain" description="Thiamine pyrophosphate enzyme TPP-binding" evidence="5">
    <location>
        <begin position="402"/>
        <end position="543"/>
    </location>
</feature>
<dbReference type="Gene3D" id="3.40.50.1220">
    <property type="entry name" value="TPP-binding domain"/>
    <property type="match status" value="1"/>
</dbReference>